<accession>D3PY42</accession>
<reference evidence="2 3" key="1">
    <citation type="journal article" date="2009" name="Stand. Genomic Sci.">
        <title>Complete genome sequence of Stackebrandtia nassauensis type strain (LLR-40K-21).</title>
        <authorList>
            <person name="Munk C."/>
            <person name="Lapidus A."/>
            <person name="Copeland A."/>
            <person name="Jando M."/>
            <person name="Mayilraj S."/>
            <person name="Glavina Del Rio T."/>
            <person name="Nolan M."/>
            <person name="Chen F."/>
            <person name="Lucas S."/>
            <person name="Tice H."/>
            <person name="Cheng J.F."/>
            <person name="Han C."/>
            <person name="Detter J.C."/>
            <person name="Bruce D."/>
            <person name="Goodwin L."/>
            <person name="Chain P."/>
            <person name="Pitluck S."/>
            <person name="Goker M."/>
            <person name="Ovchinikova G."/>
            <person name="Pati A."/>
            <person name="Ivanova N."/>
            <person name="Mavromatis K."/>
            <person name="Chen A."/>
            <person name="Palaniappan K."/>
            <person name="Land M."/>
            <person name="Hauser L."/>
            <person name="Chang Y.J."/>
            <person name="Jeffries C.D."/>
            <person name="Bristow J."/>
            <person name="Eisen J.A."/>
            <person name="Markowitz V."/>
            <person name="Hugenholtz P."/>
            <person name="Kyrpides N.C."/>
            <person name="Klenk H.P."/>
        </authorList>
    </citation>
    <scope>NUCLEOTIDE SEQUENCE [LARGE SCALE GENOMIC DNA]</scope>
    <source>
        <strain evidence="3">DSM 44728 / CIP 108903 / NRRL B-16338 / NBRC 102104 / LLR-40K-21</strain>
    </source>
</reference>
<evidence type="ECO:0000313" key="2">
    <source>
        <dbReference type="EMBL" id="ADD45371.1"/>
    </source>
</evidence>
<feature type="transmembrane region" description="Helical" evidence="1">
    <location>
        <begin position="116"/>
        <end position="141"/>
    </location>
</feature>
<feature type="transmembrane region" description="Helical" evidence="1">
    <location>
        <begin position="173"/>
        <end position="194"/>
    </location>
</feature>
<protein>
    <submittedName>
        <fullName evidence="2">Uncharacterized protein</fullName>
    </submittedName>
</protein>
<evidence type="ECO:0000313" key="3">
    <source>
        <dbReference type="Proteomes" id="UP000000844"/>
    </source>
</evidence>
<keyword evidence="3" id="KW-1185">Reference proteome</keyword>
<feature type="transmembrane region" description="Helical" evidence="1">
    <location>
        <begin position="287"/>
        <end position="305"/>
    </location>
</feature>
<feature type="transmembrane region" description="Helical" evidence="1">
    <location>
        <begin position="246"/>
        <end position="265"/>
    </location>
</feature>
<evidence type="ECO:0000256" key="1">
    <source>
        <dbReference type="SAM" id="Phobius"/>
    </source>
</evidence>
<feature type="transmembrane region" description="Helical" evidence="1">
    <location>
        <begin position="82"/>
        <end position="104"/>
    </location>
</feature>
<keyword evidence="1" id="KW-0472">Membrane</keyword>
<dbReference type="Pfam" id="PF22564">
    <property type="entry name" value="HAAS"/>
    <property type="match status" value="1"/>
</dbReference>
<organism evidence="2 3">
    <name type="scientific">Stackebrandtia nassauensis (strain DSM 44728 / CIP 108903 / NRRL B-16338 / NBRC 102104 / LLR-40K-21)</name>
    <dbReference type="NCBI Taxonomy" id="446470"/>
    <lineage>
        <taxon>Bacteria</taxon>
        <taxon>Bacillati</taxon>
        <taxon>Actinomycetota</taxon>
        <taxon>Actinomycetes</taxon>
        <taxon>Glycomycetales</taxon>
        <taxon>Glycomycetaceae</taxon>
        <taxon>Stackebrandtia</taxon>
    </lineage>
</organism>
<feature type="transmembrane region" description="Helical" evidence="1">
    <location>
        <begin position="214"/>
        <end position="234"/>
    </location>
</feature>
<dbReference type="OrthoDB" id="3171769at2"/>
<dbReference type="EMBL" id="CP001778">
    <property type="protein sequence ID" value="ADD45371.1"/>
    <property type="molecule type" value="Genomic_DNA"/>
</dbReference>
<dbReference type="InterPro" id="IPR047928">
    <property type="entry name" value="Perm_prefix_1"/>
</dbReference>
<dbReference type="HOGENOM" id="CLU_070045_0_0_11"/>
<dbReference type="AlphaFoldDB" id="D3PY42"/>
<dbReference type="eggNOG" id="COG0604">
    <property type="taxonomic scope" value="Bacteria"/>
</dbReference>
<proteinExistence type="predicted"/>
<name>D3PY42_STANL</name>
<dbReference type="NCBIfam" id="NF038403">
    <property type="entry name" value="perm_prefix_1"/>
    <property type="match status" value="1"/>
</dbReference>
<dbReference type="Proteomes" id="UP000000844">
    <property type="component" value="Chromosome"/>
</dbReference>
<dbReference type="KEGG" id="sna:Snas_5741"/>
<gene>
    <name evidence="2" type="ordered locus">Snas_5741</name>
</gene>
<sequence length="315" mass="35186">MTITLTDRYVHEVVRRIPADQRDDVAEELRTTIADTIDARESDNPAEAEREVLTEMGDPIRLAARYADRPLALIGPELYPPYIRLLTMLLTIVLPIAVLATVILEIVDNGDVGEVIAAGIGSILTVGGQMIAWLTVIFALIDRFVSREQLAKDAKPWSPDDLPVSPQTDRHSFGAVAAALWDMLVIALIVWQHFGQPYALDGGKRVEILNPALWTGWMWPILAGLAGIAITQFIRSTRPAWTIRLATWHTAAHAVFALPMVWVLHQREFFNPAFLSDLDQEWLSTDSFYTVAIAAVLIVSAIEVYKRYREATHAR</sequence>
<keyword evidence="1" id="KW-1133">Transmembrane helix</keyword>
<dbReference type="STRING" id="446470.Snas_5741"/>
<keyword evidence="1" id="KW-0812">Transmembrane</keyword>
<dbReference type="RefSeq" id="WP_013020942.1">
    <property type="nucleotide sequence ID" value="NC_013947.1"/>
</dbReference>